<dbReference type="EMBL" id="BAAANH010000006">
    <property type="protein sequence ID" value="GAA1767305.1"/>
    <property type="molecule type" value="Genomic_DNA"/>
</dbReference>
<name>A0ABN2KVR9_9MICO</name>
<reference evidence="1 2" key="1">
    <citation type="journal article" date="2019" name="Int. J. Syst. Evol. Microbiol.">
        <title>The Global Catalogue of Microorganisms (GCM) 10K type strain sequencing project: providing services to taxonomists for standard genome sequencing and annotation.</title>
        <authorList>
            <consortium name="The Broad Institute Genomics Platform"/>
            <consortium name="The Broad Institute Genome Sequencing Center for Infectious Disease"/>
            <person name="Wu L."/>
            <person name="Ma J."/>
        </authorList>
    </citation>
    <scope>NUCLEOTIDE SEQUENCE [LARGE SCALE GENOMIC DNA]</scope>
    <source>
        <strain evidence="1 2">JCM 14319</strain>
    </source>
</reference>
<protein>
    <submittedName>
        <fullName evidence="1">Uncharacterized protein</fullName>
    </submittedName>
</protein>
<dbReference type="Proteomes" id="UP001500506">
    <property type="component" value="Unassembled WGS sequence"/>
</dbReference>
<organism evidence="1 2">
    <name type="scientific">Agromyces humatus</name>
    <dbReference type="NCBI Taxonomy" id="279573"/>
    <lineage>
        <taxon>Bacteria</taxon>
        <taxon>Bacillati</taxon>
        <taxon>Actinomycetota</taxon>
        <taxon>Actinomycetes</taxon>
        <taxon>Micrococcales</taxon>
        <taxon>Microbacteriaceae</taxon>
        <taxon>Agromyces</taxon>
    </lineage>
</organism>
<proteinExistence type="predicted"/>
<sequence>MSMKWLTREWASGTLDDSEWDSHWRDYQVHCTAVMPRLRDGAERLVQGVNLHDGQIQSFEYRPDGALVVRALVGDLQVGYEFVELSFVDAELRLEPGATIDSLRFHDAESEIVYDEVDVEADGRFVHRVLLWPQGEYEVVFTALSERREEATSRDRR</sequence>
<comment type="caution">
    <text evidence="1">The sequence shown here is derived from an EMBL/GenBank/DDBJ whole genome shotgun (WGS) entry which is preliminary data.</text>
</comment>
<gene>
    <name evidence="1" type="ORF">GCM10009747_29760</name>
</gene>
<dbReference type="RefSeq" id="WP_232498147.1">
    <property type="nucleotide sequence ID" value="NZ_BAAANH010000006.1"/>
</dbReference>
<keyword evidence="2" id="KW-1185">Reference proteome</keyword>
<evidence type="ECO:0000313" key="2">
    <source>
        <dbReference type="Proteomes" id="UP001500506"/>
    </source>
</evidence>
<accession>A0ABN2KVR9</accession>
<evidence type="ECO:0000313" key="1">
    <source>
        <dbReference type="EMBL" id="GAA1767305.1"/>
    </source>
</evidence>